<dbReference type="GO" id="GO:0003977">
    <property type="term" value="F:UDP-N-acetylglucosamine diphosphorylase activity"/>
    <property type="evidence" value="ECO:0007669"/>
    <property type="project" value="UniProtKB-EC"/>
</dbReference>
<evidence type="ECO:0000259" key="10">
    <source>
        <dbReference type="Pfam" id="PF25087"/>
    </source>
</evidence>
<protein>
    <submittedName>
        <fullName evidence="11">Uncharacterized protein</fullName>
    </submittedName>
</protein>
<dbReference type="Gene3D" id="3.90.550.10">
    <property type="entry name" value="Spore Coat Polysaccharide Biosynthesis Protein SpsA, Chain A"/>
    <property type="match status" value="1"/>
</dbReference>
<feature type="domain" description="Nucleotidyl transferase" evidence="9">
    <location>
        <begin position="3"/>
        <end position="224"/>
    </location>
</feature>
<dbReference type="Gene3D" id="2.160.10.10">
    <property type="entry name" value="Hexapeptide repeat proteins"/>
    <property type="match status" value="1"/>
</dbReference>
<evidence type="ECO:0000313" key="12">
    <source>
        <dbReference type="Proteomes" id="UP000177187"/>
    </source>
</evidence>
<dbReference type="EMBL" id="MFAF01000003">
    <property type="protein sequence ID" value="OGD79693.1"/>
    <property type="molecule type" value="Genomic_DNA"/>
</dbReference>
<name>A0A1F5FJA9_9BACT</name>
<reference evidence="11 12" key="1">
    <citation type="journal article" date="2016" name="Nat. Commun.">
        <title>Thousands of microbial genomes shed light on interconnected biogeochemical processes in an aquifer system.</title>
        <authorList>
            <person name="Anantharaman K."/>
            <person name="Brown C.T."/>
            <person name="Hug L.A."/>
            <person name="Sharon I."/>
            <person name="Castelle C.J."/>
            <person name="Probst A.J."/>
            <person name="Thomas B.C."/>
            <person name="Singh A."/>
            <person name="Wilkins M.J."/>
            <person name="Karaoz U."/>
            <person name="Brodie E.L."/>
            <person name="Williams K.H."/>
            <person name="Hubbard S.S."/>
            <person name="Banfield J.F."/>
        </authorList>
    </citation>
    <scope>NUCLEOTIDE SEQUENCE [LARGE SCALE GENOMIC DNA]</scope>
</reference>
<evidence type="ECO:0000256" key="1">
    <source>
        <dbReference type="ARBA" id="ARBA00005166"/>
    </source>
</evidence>
<dbReference type="InterPro" id="IPR005835">
    <property type="entry name" value="NTP_transferase_dom"/>
</dbReference>
<evidence type="ECO:0000256" key="3">
    <source>
        <dbReference type="ARBA" id="ARBA00022679"/>
    </source>
</evidence>
<dbReference type="PANTHER" id="PTHR43584:SF8">
    <property type="entry name" value="N-ACETYLMURAMATE ALPHA-1-PHOSPHATE URIDYLYLTRANSFERASE"/>
    <property type="match status" value="1"/>
</dbReference>
<organism evidence="11 12">
    <name type="scientific">Candidatus Coatesbacteria bacterium RBG_13_66_14</name>
    <dbReference type="NCBI Taxonomy" id="1817816"/>
    <lineage>
        <taxon>Bacteria</taxon>
        <taxon>Candidatus Coatesiibacteriota</taxon>
    </lineage>
</organism>
<comment type="pathway">
    <text evidence="2">Nucleotide-sugar biosynthesis; UDP-N-acetyl-alpha-D-glucosamine biosynthesis; UDP-N-acetyl-alpha-D-glucosamine from N-acetyl-alpha-D-glucosamine 1-phosphate: step 1/1.</text>
</comment>
<evidence type="ECO:0000256" key="7">
    <source>
        <dbReference type="ARBA" id="ARBA00048247"/>
    </source>
</evidence>
<dbReference type="GO" id="GO:0019134">
    <property type="term" value="F:glucosamine-1-phosphate N-acetyltransferase activity"/>
    <property type="evidence" value="ECO:0007669"/>
    <property type="project" value="UniProtKB-EC"/>
</dbReference>
<comment type="caution">
    <text evidence="11">The sequence shown here is derived from an EMBL/GenBank/DDBJ whole genome shotgun (WGS) entry which is preliminary data.</text>
</comment>
<dbReference type="SUPFAM" id="SSF51161">
    <property type="entry name" value="Trimeric LpxA-like enzymes"/>
    <property type="match status" value="1"/>
</dbReference>
<evidence type="ECO:0000256" key="4">
    <source>
        <dbReference type="ARBA" id="ARBA00022695"/>
    </source>
</evidence>
<dbReference type="Pfam" id="PF25087">
    <property type="entry name" value="GMPPB_C"/>
    <property type="match status" value="1"/>
</dbReference>
<keyword evidence="5" id="KW-0511">Multifunctional enzyme</keyword>
<keyword evidence="4" id="KW-0548">Nucleotidyltransferase</keyword>
<dbReference type="STRING" id="1817816.A2Y64_01115"/>
<comment type="catalytic activity">
    <reaction evidence="7">
        <text>alpha-D-glucosamine 1-phosphate + acetyl-CoA = N-acetyl-alpha-D-glucosamine 1-phosphate + CoA + H(+)</text>
        <dbReference type="Rhea" id="RHEA:13725"/>
        <dbReference type="ChEBI" id="CHEBI:15378"/>
        <dbReference type="ChEBI" id="CHEBI:57287"/>
        <dbReference type="ChEBI" id="CHEBI:57288"/>
        <dbReference type="ChEBI" id="CHEBI:57776"/>
        <dbReference type="ChEBI" id="CHEBI:58516"/>
        <dbReference type="EC" id="2.3.1.157"/>
    </reaction>
</comment>
<evidence type="ECO:0000259" key="9">
    <source>
        <dbReference type="Pfam" id="PF00483"/>
    </source>
</evidence>
<evidence type="ECO:0000256" key="2">
    <source>
        <dbReference type="ARBA" id="ARBA00005208"/>
    </source>
</evidence>
<feature type="domain" description="Mannose-1-phosphate guanyltransferase C-terminal" evidence="10">
    <location>
        <begin position="250"/>
        <end position="331"/>
    </location>
</feature>
<dbReference type="SUPFAM" id="SSF53448">
    <property type="entry name" value="Nucleotide-diphospho-sugar transferases"/>
    <property type="match status" value="1"/>
</dbReference>
<keyword evidence="6" id="KW-0012">Acyltransferase</keyword>
<dbReference type="InterPro" id="IPR056729">
    <property type="entry name" value="GMPPB_C"/>
</dbReference>
<proteinExistence type="predicted"/>
<sequence length="405" mass="44059">MQAVFLAAGRSTRTYPLTVRTPKALYEVAGHSIIELNLRAVEGLVDEAVIVVGFMGEKIIRRLGSSYRGIRLRYVEQKEQKGTAHALLCAADKMAGEALVLMGDDLYRDENFEELFEHPNAVLAQRVTDPGRFGVFTVEGDRVTGVHEKPAKFVSDLANTGCFKVNADFLRLLNDLEPSERGEIEMTGAAARLAAEGDLRWVESNGGWYAIGYPWHLLEASTRLIQDRPLQRFNVKARLLGDVHRCVTVNILEDSWIGRGCILTDRVMISRNCYIHPGVQIMNRTAVGPNTQIAGGTQIGNCLIGANVQIGRRCLLTKCVIGDGATLGDAVTAFCDPPPDGKIYSNVKGERVEVDLAKFGAVIGPDAYVAPMTVLMPGAKIAAGARTEVGEVVHGDKGDIWPEGE</sequence>
<evidence type="ECO:0000256" key="8">
    <source>
        <dbReference type="ARBA" id="ARBA00048493"/>
    </source>
</evidence>
<dbReference type="Pfam" id="PF00483">
    <property type="entry name" value="NTP_transferase"/>
    <property type="match status" value="1"/>
</dbReference>
<gene>
    <name evidence="11" type="ORF">A2Y64_01115</name>
</gene>
<comment type="pathway">
    <text evidence="1">Nucleotide-sugar biosynthesis; UDP-N-acetyl-alpha-D-glucosamine biosynthesis; N-acetyl-alpha-D-glucosamine 1-phosphate from alpha-D-glucosamine 6-phosphate (route II): step 2/2.</text>
</comment>
<dbReference type="CDD" id="cd04181">
    <property type="entry name" value="NTP_transferase"/>
    <property type="match status" value="1"/>
</dbReference>
<keyword evidence="3" id="KW-0808">Transferase</keyword>
<evidence type="ECO:0000256" key="6">
    <source>
        <dbReference type="ARBA" id="ARBA00023315"/>
    </source>
</evidence>
<dbReference type="InterPro" id="IPR050065">
    <property type="entry name" value="GlmU-like"/>
</dbReference>
<dbReference type="Proteomes" id="UP000177187">
    <property type="component" value="Unassembled WGS sequence"/>
</dbReference>
<accession>A0A1F5FJA9</accession>
<dbReference type="AlphaFoldDB" id="A0A1F5FJA9"/>
<dbReference type="PANTHER" id="PTHR43584">
    <property type="entry name" value="NUCLEOTIDYL TRANSFERASE"/>
    <property type="match status" value="1"/>
</dbReference>
<comment type="catalytic activity">
    <reaction evidence="8">
        <text>N-acetyl-alpha-D-glucosamine 1-phosphate + UTP + H(+) = UDP-N-acetyl-alpha-D-glucosamine + diphosphate</text>
        <dbReference type="Rhea" id="RHEA:13509"/>
        <dbReference type="ChEBI" id="CHEBI:15378"/>
        <dbReference type="ChEBI" id="CHEBI:33019"/>
        <dbReference type="ChEBI" id="CHEBI:46398"/>
        <dbReference type="ChEBI" id="CHEBI:57705"/>
        <dbReference type="ChEBI" id="CHEBI:57776"/>
        <dbReference type="EC" id="2.7.7.23"/>
    </reaction>
</comment>
<dbReference type="InterPro" id="IPR011004">
    <property type="entry name" value="Trimer_LpxA-like_sf"/>
</dbReference>
<evidence type="ECO:0000313" key="11">
    <source>
        <dbReference type="EMBL" id="OGD79693.1"/>
    </source>
</evidence>
<dbReference type="InterPro" id="IPR029044">
    <property type="entry name" value="Nucleotide-diphossugar_trans"/>
</dbReference>
<evidence type="ECO:0000256" key="5">
    <source>
        <dbReference type="ARBA" id="ARBA00023268"/>
    </source>
</evidence>